<protein>
    <submittedName>
        <fullName evidence="1">Uncharacterized protein</fullName>
    </submittedName>
</protein>
<dbReference type="EMBL" id="JBEDUW010000006">
    <property type="protein sequence ID" value="KAK9922074.1"/>
    <property type="molecule type" value="Genomic_DNA"/>
</dbReference>
<gene>
    <name evidence="1" type="ORF">M0R45_030555</name>
</gene>
<reference evidence="1 2" key="1">
    <citation type="journal article" date="2023" name="G3 (Bethesda)">
        <title>A chromosome-length genome assembly and annotation of blackberry (Rubus argutus, cv. 'Hillquist').</title>
        <authorList>
            <person name="Bruna T."/>
            <person name="Aryal R."/>
            <person name="Dudchenko O."/>
            <person name="Sargent D.J."/>
            <person name="Mead D."/>
            <person name="Buti M."/>
            <person name="Cavallini A."/>
            <person name="Hytonen T."/>
            <person name="Andres J."/>
            <person name="Pham M."/>
            <person name="Weisz D."/>
            <person name="Mascagni F."/>
            <person name="Usai G."/>
            <person name="Natali L."/>
            <person name="Bassil N."/>
            <person name="Fernandez G.E."/>
            <person name="Lomsadze A."/>
            <person name="Armour M."/>
            <person name="Olukolu B."/>
            <person name="Poorten T."/>
            <person name="Britton C."/>
            <person name="Davik J."/>
            <person name="Ashrafi H."/>
            <person name="Aiden E.L."/>
            <person name="Borodovsky M."/>
            <person name="Worthington M."/>
        </authorList>
    </citation>
    <scope>NUCLEOTIDE SEQUENCE [LARGE SCALE GENOMIC DNA]</scope>
    <source>
        <strain evidence="1">PI 553951</strain>
    </source>
</reference>
<proteinExistence type="predicted"/>
<dbReference type="AlphaFoldDB" id="A0AAW1WBD2"/>
<keyword evidence="2" id="KW-1185">Reference proteome</keyword>
<accession>A0AAW1WBD2</accession>
<evidence type="ECO:0000313" key="1">
    <source>
        <dbReference type="EMBL" id="KAK9922074.1"/>
    </source>
</evidence>
<dbReference type="Proteomes" id="UP001457282">
    <property type="component" value="Unassembled WGS sequence"/>
</dbReference>
<name>A0AAW1WBD2_RUBAR</name>
<sequence length="183" mass="19523">MAEELGSGFGERWHGLMSGTASLGFAVLKAVRCRLRRRPQNLAVVPSRIPKPCLRHLLLSANPYSPSPPLQPWPNHLCPRALCLLREFTAVTKPCLDTAAAPLPSLAPQPLPISSISAQKTGCQGCCLGRALLSPSSRRRVSLTTVGITSKMPAPSSSSRAIPCLRGVGPCLHHHQSQIDVAS</sequence>
<organism evidence="1 2">
    <name type="scientific">Rubus argutus</name>
    <name type="common">Southern blackberry</name>
    <dbReference type="NCBI Taxonomy" id="59490"/>
    <lineage>
        <taxon>Eukaryota</taxon>
        <taxon>Viridiplantae</taxon>
        <taxon>Streptophyta</taxon>
        <taxon>Embryophyta</taxon>
        <taxon>Tracheophyta</taxon>
        <taxon>Spermatophyta</taxon>
        <taxon>Magnoliopsida</taxon>
        <taxon>eudicotyledons</taxon>
        <taxon>Gunneridae</taxon>
        <taxon>Pentapetalae</taxon>
        <taxon>rosids</taxon>
        <taxon>fabids</taxon>
        <taxon>Rosales</taxon>
        <taxon>Rosaceae</taxon>
        <taxon>Rosoideae</taxon>
        <taxon>Rosoideae incertae sedis</taxon>
        <taxon>Rubus</taxon>
    </lineage>
</organism>
<comment type="caution">
    <text evidence="1">The sequence shown here is derived from an EMBL/GenBank/DDBJ whole genome shotgun (WGS) entry which is preliminary data.</text>
</comment>
<evidence type="ECO:0000313" key="2">
    <source>
        <dbReference type="Proteomes" id="UP001457282"/>
    </source>
</evidence>